<reference evidence="9 10" key="1">
    <citation type="submission" date="2019-02" db="EMBL/GenBank/DDBJ databases">
        <title>Deep-cultivation of Planctomycetes and their phenomic and genomic characterization uncovers novel biology.</title>
        <authorList>
            <person name="Wiegand S."/>
            <person name="Jogler M."/>
            <person name="Boedeker C."/>
            <person name="Pinto D."/>
            <person name="Vollmers J."/>
            <person name="Rivas-Marin E."/>
            <person name="Kohn T."/>
            <person name="Peeters S.H."/>
            <person name="Heuer A."/>
            <person name="Rast P."/>
            <person name="Oberbeckmann S."/>
            <person name="Bunk B."/>
            <person name="Jeske O."/>
            <person name="Meyerdierks A."/>
            <person name="Storesund J.E."/>
            <person name="Kallscheuer N."/>
            <person name="Luecker S."/>
            <person name="Lage O.M."/>
            <person name="Pohl T."/>
            <person name="Merkel B.J."/>
            <person name="Hornburger P."/>
            <person name="Mueller R.-W."/>
            <person name="Bruemmer F."/>
            <person name="Labrenz M."/>
            <person name="Spormann A.M."/>
            <person name="Op den Camp H."/>
            <person name="Overmann J."/>
            <person name="Amann R."/>
            <person name="Jetten M.S.M."/>
            <person name="Mascher T."/>
            <person name="Medema M.H."/>
            <person name="Devos D.P."/>
            <person name="Kaster A.-K."/>
            <person name="Ovreas L."/>
            <person name="Rohde M."/>
            <person name="Galperin M.Y."/>
            <person name="Jogler C."/>
        </authorList>
    </citation>
    <scope>NUCLEOTIDE SEQUENCE [LARGE SCALE GENOMIC DNA]</scope>
    <source>
        <strain evidence="9 10">Mal4</strain>
    </source>
</reference>
<comment type="subcellular location">
    <subcellularLocation>
        <location evidence="2">Bacterial flagellum basal body</location>
    </subcellularLocation>
    <subcellularLocation>
        <location evidence="3">Cell outer membrane</location>
    </subcellularLocation>
</comment>
<dbReference type="GO" id="GO:0003774">
    <property type="term" value="F:cytoskeletal motor activity"/>
    <property type="evidence" value="ECO:0007669"/>
    <property type="project" value="InterPro"/>
</dbReference>
<keyword evidence="6" id="KW-0472">Membrane</keyword>
<sequence>MNRTTRLVVAATLLAVSGGELMAESIWKRRKPDHAFLFFDSKARRVGDLVTIVINQNTDVDRREDRAMEKSADTEGVFDLAAAIGGGLGSNSASAALDSTNSSGRSFDSGTAFRSNSAFTDRMTATVLDVLPNGNMLISGKRKVEVAGDEQILVVTGVVRAVDIGPDNEINSRYISDLTLNYEEFGNSRRFTRQGWFSRMVNVVWPF</sequence>
<dbReference type="RefSeq" id="WP_145371396.1">
    <property type="nucleotide sequence ID" value="NZ_CP036275.1"/>
</dbReference>
<dbReference type="GO" id="GO:0009279">
    <property type="term" value="C:cell outer membrane"/>
    <property type="evidence" value="ECO:0007669"/>
    <property type="project" value="UniProtKB-SubCell"/>
</dbReference>
<dbReference type="AlphaFoldDB" id="A0A517ZCP8"/>
<evidence type="ECO:0000256" key="2">
    <source>
        <dbReference type="ARBA" id="ARBA00004117"/>
    </source>
</evidence>
<evidence type="ECO:0000256" key="8">
    <source>
        <dbReference type="ARBA" id="ARBA00023237"/>
    </source>
</evidence>
<keyword evidence="7" id="KW-0975">Bacterial flagellum</keyword>
<proteinExistence type="inferred from homology"/>
<keyword evidence="9" id="KW-0966">Cell projection</keyword>
<keyword evidence="9" id="KW-0969">Cilium</keyword>
<name>A0A517ZCP8_9PLAN</name>
<keyword evidence="8" id="KW-0998">Cell outer membrane</keyword>
<comment type="similarity">
    <text evidence="4">Belongs to the FlgH family.</text>
</comment>
<dbReference type="OrthoDB" id="252240at2"/>
<evidence type="ECO:0000313" key="10">
    <source>
        <dbReference type="Proteomes" id="UP000320496"/>
    </source>
</evidence>
<gene>
    <name evidence="9" type="primary">flgH</name>
    <name evidence="9" type="ORF">Mal4_45910</name>
</gene>
<evidence type="ECO:0000256" key="7">
    <source>
        <dbReference type="ARBA" id="ARBA00023143"/>
    </source>
</evidence>
<evidence type="ECO:0000256" key="6">
    <source>
        <dbReference type="ARBA" id="ARBA00023136"/>
    </source>
</evidence>
<keyword evidence="5" id="KW-0732">Signal</keyword>
<evidence type="ECO:0000256" key="1">
    <source>
        <dbReference type="ARBA" id="ARBA00002591"/>
    </source>
</evidence>
<dbReference type="GO" id="GO:0009427">
    <property type="term" value="C:bacterial-type flagellum basal body, distal rod, L ring"/>
    <property type="evidence" value="ECO:0007669"/>
    <property type="project" value="InterPro"/>
</dbReference>
<evidence type="ECO:0000313" key="9">
    <source>
        <dbReference type="EMBL" id="QDU40235.1"/>
    </source>
</evidence>
<comment type="function">
    <text evidence="1">Assembles around the rod to form the L-ring and probably protects the motor/basal body from shearing forces during rotation.</text>
</comment>
<keyword evidence="10" id="KW-1185">Reference proteome</keyword>
<dbReference type="KEGG" id="mri:Mal4_45910"/>
<dbReference type="Proteomes" id="UP000320496">
    <property type="component" value="Chromosome"/>
</dbReference>
<dbReference type="GO" id="GO:0071973">
    <property type="term" value="P:bacterial-type flagellum-dependent cell motility"/>
    <property type="evidence" value="ECO:0007669"/>
    <property type="project" value="InterPro"/>
</dbReference>
<evidence type="ECO:0000256" key="4">
    <source>
        <dbReference type="ARBA" id="ARBA00006929"/>
    </source>
</evidence>
<dbReference type="PANTHER" id="PTHR34933:SF1">
    <property type="entry name" value="FLAGELLAR L-RING PROTEIN"/>
    <property type="match status" value="1"/>
</dbReference>
<evidence type="ECO:0000256" key="3">
    <source>
        <dbReference type="ARBA" id="ARBA00004442"/>
    </source>
</evidence>
<dbReference type="PANTHER" id="PTHR34933">
    <property type="entry name" value="FLAGELLAR L-RING PROTEIN"/>
    <property type="match status" value="1"/>
</dbReference>
<dbReference type="InterPro" id="IPR000527">
    <property type="entry name" value="Flag_Lring"/>
</dbReference>
<protein>
    <submittedName>
        <fullName evidence="9">Flagellar L-ring protein</fullName>
    </submittedName>
</protein>
<keyword evidence="9" id="KW-0282">Flagellum</keyword>
<dbReference type="EMBL" id="CP036275">
    <property type="protein sequence ID" value="QDU40235.1"/>
    <property type="molecule type" value="Genomic_DNA"/>
</dbReference>
<accession>A0A517ZCP8</accession>
<dbReference type="PRINTS" id="PR01008">
    <property type="entry name" value="FLGLRINGFLGH"/>
</dbReference>
<evidence type="ECO:0000256" key="5">
    <source>
        <dbReference type="ARBA" id="ARBA00022729"/>
    </source>
</evidence>
<dbReference type="Pfam" id="PF02107">
    <property type="entry name" value="FlgH"/>
    <property type="match status" value="1"/>
</dbReference>
<organism evidence="9 10">
    <name type="scientific">Maioricimonas rarisocia</name>
    <dbReference type="NCBI Taxonomy" id="2528026"/>
    <lineage>
        <taxon>Bacteria</taxon>
        <taxon>Pseudomonadati</taxon>
        <taxon>Planctomycetota</taxon>
        <taxon>Planctomycetia</taxon>
        <taxon>Planctomycetales</taxon>
        <taxon>Planctomycetaceae</taxon>
        <taxon>Maioricimonas</taxon>
    </lineage>
</organism>